<evidence type="ECO:0008006" key="3">
    <source>
        <dbReference type="Google" id="ProtNLM"/>
    </source>
</evidence>
<dbReference type="RefSeq" id="WP_042694015.1">
    <property type="nucleotide sequence ID" value="NZ_CABMAB010000031.1"/>
</dbReference>
<dbReference type="EMBL" id="LWMU01000059">
    <property type="protein sequence ID" value="KZX13007.1"/>
    <property type="molecule type" value="Genomic_DNA"/>
</dbReference>
<accession>A0A166CC15</accession>
<keyword evidence="2" id="KW-1185">Reference proteome</keyword>
<dbReference type="STRING" id="66851.MBORA_09080"/>
<comment type="caution">
    <text evidence="1">The sequence shown here is derived from an EMBL/GenBank/DDBJ whole genome shotgun (WGS) entry which is preliminary data.</text>
</comment>
<organism evidence="1 2">
    <name type="scientific">Methanobrevibacter oralis</name>
    <dbReference type="NCBI Taxonomy" id="66851"/>
    <lineage>
        <taxon>Archaea</taxon>
        <taxon>Methanobacteriati</taxon>
        <taxon>Methanobacteriota</taxon>
        <taxon>Methanomada group</taxon>
        <taxon>Methanobacteria</taxon>
        <taxon>Methanobacteriales</taxon>
        <taxon>Methanobacteriaceae</taxon>
        <taxon>Methanobrevibacter</taxon>
    </lineage>
</organism>
<evidence type="ECO:0000313" key="2">
    <source>
        <dbReference type="Proteomes" id="UP000077428"/>
    </source>
</evidence>
<evidence type="ECO:0000313" key="1">
    <source>
        <dbReference type="EMBL" id="KZX13007.1"/>
    </source>
</evidence>
<dbReference type="PATRIC" id="fig|66851.6.peg.999"/>
<protein>
    <recommendedName>
        <fullName evidence="3">Zinc-ribbon domain-containing protein</fullName>
    </recommendedName>
</protein>
<name>A0A166CC15_METOA</name>
<gene>
    <name evidence="1" type="ORF">MBORA_09080</name>
</gene>
<dbReference type="AlphaFoldDB" id="A0A166CC15"/>
<sequence>MVKIDYCPSCGGKLIKGSFICPFCGLDAEELFAKGYLLKSDASNNSIELMDDSKDILMNDVENDDAEMVIEIPEDADEDIVIPLDDYIDVDGLNEGQPIEIVVQVDSDGSNYEFDNDDDVNYPFEYYDDDDPYDIVYYEYAGDDED</sequence>
<dbReference type="Proteomes" id="UP000077428">
    <property type="component" value="Unassembled WGS sequence"/>
</dbReference>
<reference evidence="2" key="1">
    <citation type="journal article" date="2016" name="Genome Announc.">
        <title>Draft Genome Sequences of Methanobrevibacter curvatus DSM11111, Methanobrevibacter cuticularis DSM11139, Methanobrevibacter filiformis DSM11501, and Methanobrevibacter oralis DSM7256.</title>
        <authorList>
            <person name="Poehlein A."/>
            <person name="Seedorf H."/>
        </authorList>
    </citation>
    <scope>NUCLEOTIDE SEQUENCE [LARGE SCALE GENOMIC DNA]</scope>
    <source>
        <strain evidence="2">DSM 7256 / JCM 30027 / ZR</strain>
    </source>
</reference>
<proteinExistence type="predicted"/>